<sequence length="67" mass="7733">MYLHCVHYIGNDEGFISIYVVQKILEIGTDHIKVHLQALEKGASKKHIVTRVEQLCGEDPFWVSHEE</sequence>
<proteinExistence type="predicted"/>
<protein>
    <submittedName>
        <fullName evidence="1">Uncharacterized protein</fullName>
    </submittedName>
</protein>
<evidence type="ECO:0000313" key="1">
    <source>
        <dbReference type="EMBL" id="URD91957.1"/>
    </source>
</evidence>
<dbReference type="EMBL" id="CP097505">
    <property type="protein sequence ID" value="URD91957.1"/>
    <property type="molecule type" value="Genomic_DNA"/>
</dbReference>
<reference evidence="1" key="1">
    <citation type="submission" date="2022-05" db="EMBL/GenBank/DDBJ databases">
        <title>The Musa troglodytarum L. genome provides insights into the mechanism of non-climacteric behaviour and enrichment of carotenoids.</title>
        <authorList>
            <person name="Wang J."/>
        </authorList>
    </citation>
    <scope>NUCLEOTIDE SEQUENCE</scope>
    <source>
        <tissue evidence="1">Leaf</tissue>
    </source>
</reference>
<dbReference type="Proteomes" id="UP001055439">
    <property type="component" value="Chromosome 3"/>
</dbReference>
<accession>A0A9E7FB57</accession>
<gene>
    <name evidence="1" type="ORF">MUK42_32590</name>
</gene>
<evidence type="ECO:0000313" key="2">
    <source>
        <dbReference type="Proteomes" id="UP001055439"/>
    </source>
</evidence>
<dbReference type="OrthoDB" id="668540at2759"/>
<organism evidence="1 2">
    <name type="scientific">Musa troglodytarum</name>
    <name type="common">fe'i banana</name>
    <dbReference type="NCBI Taxonomy" id="320322"/>
    <lineage>
        <taxon>Eukaryota</taxon>
        <taxon>Viridiplantae</taxon>
        <taxon>Streptophyta</taxon>
        <taxon>Embryophyta</taxon>
        <taxon>Tracheophyta</taxon>
        <taxon>Spermatophyta</taxon>
        <taxon>Magnoliopsida</taxon>
        <taxon>Liliopsida</taxon>
        <taxon>Zingiberales</taxon>
        <taxon>Musaceae</taxon>
        <taxon>Musa</taxon>
    </lineage>
</organism>
<name>A0A9E7FB57_9LILI</name>
<dbReference type="AlphaFoldDB" id="A0A9E7FB57"/>
<keyword evidence="2" id="KW-1185">Reference proteome</keyword>